<dbReference type="PROSITE" id="PS50109">
    <property type="entry name" value="HIS_KIN"/>
    <property type="match status" value="1"/>
</dbReference>
<dbReference type="Proteomes" id="UP000001572">
    <property type="component" value="Chromosome"/>
</dbReference>
<dbReference type="eggNOG" id="COG4585">
    <property type="taxonomic scope" value="Bacteria"/>
</dbReference>
<gene>
    <name evidence="11" type="ordered locus">Amet_3232</name>
</gene>
<keyword evidence="6 11" id="KW-0418">Kinase</keyword>
<reference evidence="12" key="1">
    <citation type="journal article" date="2016" name="Genome Announc.">
        <title>Complete genome sequence of Alkaliphilus metalliredigens strain QYMF, an alkaliphilic and metal-reducing bacterium isolated from borax-contaminated leachate ponds.</title>
        <authorList>
            <person name="Hwang C."/>
            <person name="Copeland A."/>
            <person name="Lucas S."/>
            <person name="Lapidus A."/>
            <person name="Barry K."/>
            <person name="Detter J.C."/>
            <person name="Glavina Del Rio T."/>
            <person name="Hammon N."/>
            <person name="Israni S."/>
            <person name="Dalin E."/>
            <person name="Tice H."/>
            <person name="Pitluck S."/>
            <person name="Chertkov O."/>
            <person name="Brettin T."/>
            <person name="Bruce D."/>
            <person name="Han C."/>
            <person name="Schmutz J."/>
            <person name="Larimer F."/>
            <person name="Land M.L."/>
            <person name="Hauser L."/>
            <person name="Kyrpides N."/>
            <person name="Mikhailova N."/>
            <person name="Ye Q."/>
            <person name="Zhou J."/>
            <person name="Richardson P."/>
            <person name="Fields M.W."/>
        </authorList>
    </citation>
    <scope>NUCLEOTIDE SEQUENCE [LARGE SCALE GENOMIC DNA]</scope>
    <source>
        <strain evidence="12">QYMF</strain>
    </source>
</reference>
<evidence type="ECO:0000313" key="11">
    <source>
        <dbReference type="EMBL" id="ABR49370.1"/>
    </source>
</evidence>
<dbReference type="PANTHER" id="PTHR24421">
    <property type="entry name" value="NITRATE/NITRITE SENSOR PROTEIN NARX-RELATED"/>
    <property type="match status" value="1"/>
</dbReference>
<dbReference type="InterPro" id="IPR011712">
    <property type="entry name" value="Sig_transdc_His_kin_sub3_dim/P"/>
</dbReference>
<proteinExistence type="predicted"/>
<dbReference type="OrthoDB" id="9781904at2"/>
<dbReference type="AlphaFoldDB" id="A6TT52"/>
<feature type="transmembrane region" description="Helical" evidence="9">
    <location>
        <begin position="6"/>
        <end position="29"/>
    </location>
</feature>
<evidence type="ECO:0000256" key="8">
    <source>
        <dbReference type="ARBA" id="ARBA00023012"/>
    </source>
</evidence>
<dbReference type="CDD" id="cd16917">
    <property type="entry name" value="HATPase_UhpB-NarQ-NarX-like"/>
    <property type="match status" value="1"/>
</dbReference>
<feature type="transmembrane region" description="Helical" evidence="9">
    <location>
        <begin position="223"/>
        <end position="243"/>
    </location>
</feature>
<feature type="domain" description="Histidine kinase" evidence="10">
    <location>
        <begin position="373"/>
        <end position="462"/>
    </location>
</feature>
<keyword evidence="7" id="KW-0067">ATP-binding</keyword>
<feature type="transmembrane region" description="Helical" evidence="9">
    <location>
        <begin position="143"/>
        <end position="161"/>
    </location>
</feature>
<sequence length="469" mass="53194">MYTGNQYILLFFVYGLAFFSMGIAAFLQNTSEESSFPLLKCIHYLGFFGIIHGITEWIIMLRITNMVPQYQLNLLLLGTFTNALSFAFLWMFGAKLLQKEGKVKLLIEGLPWLLFGLWLMAVIASYMRYQTTSLHWIFIEDTMSRYFIGFPGALISALALYKNAKHMEQLNIVTASLQLKGMAIAFGVYGVLAGVVVKNKQIFPSNIINRENFFNLFGFPVELGRGISAIIITILFVSVIKVFQWEINKKIKRLTKHQIVSDERKKMGQELHDVIIQNLFATGLQVENIIEMEPNSKFIKDLHYIKNNLNVTITHVRQFIEQVASAKIQIEDLKLRLTGLVDNFQRVCNIPIELQYKITEVTLGSLSQEKATQIYYIVQEALSNAIKHSEANRITIDIKTTLNTVGATIKDDGKGFGLQQIPKGGHYGLVSMKERAANVNGLLDIKSNEKGTRVTITIPWEESEDAEED</sequence>
<evidence type="ECO:0000256" key="7">
    <source>
        <dbReference type="ARBA" id="ARBA00022840"/>
    </source>
</evidence>
<name>A6TT52_ALKMQ</name>
<dbReference type="SUPFAM" id="SSF55874">
    <property type="entry name" value="ATPase domain of HSP90 chaperone/DNA topoisomerase II/histidine kinase"/>
    <property type="match status" value="1"/>
</dbReference>
<evidence type="ECO:0000256" key="9">
    <source>
        <dbReference type="SAM" id="Phobius"/>
    </source>
</evidence>
<organism evidence="11 12">
    <name type="scientific">Alkaliphilus metalliredigens (strain QYMF)</name>
    <dbReference type="NCBI Taxonomy" id="293826"/>
    <lineage>
        <taxon>Bacteria</taxon>
        <taxon>Bacillati</taxon>
        <taxon>Bacillota</taxon>
        <taxon>Clostridia</taxon>
        <taxon>Peptostreptococcales</taxon>
        <taxon>Natronincolaceae</taxon>
        <taxon>Alkaliphilus</taxon>
    </lineage>
</organism>
<evidence type="ECO:0000256" key="6">
    <source>
        <dbReference type="ARBA" id="ARBA00022777"/>
    </source>
</evidence>
<dbReference type="InterPro" id="IPR005467">
    <property type="entry name" value="His_kinase_dom"/>
</dbReference>
<dbReference type="GO" id="GO:0016020">
    <property type="term" value="C:membrane"/>
    <property type="evidence" value="ECO:0007669"/>
    <property type="project" value="InterPro"/>
</dbReference>
<keyword evidence="12" id="KW-1185">Reference proteome</keyword>
<evidence type="ECO:0000256" key="1">
    <source>
        <dbReference type="ARBA" id="ARBA00000085"/>
    </source>
</evidence>
<protein>
    <recommendedName>
        <fullName evidence="2">histidine kinase</fullName>
        <ecNumber evidence="2">2.7.13.3</ecNumber>
    </recommendedName>
</protein>
<keyword evidence="3" id="KW-0597">Phosphoprotein</keyword>
<dbReference type="STRING" id="293826.Amet_3232"/>
<comment type="catalytic activity">
    <reaction evidence="1">
        <text>ATP + protein L-histidine = ADP + protein N-phospho-L-histidine.</text>
        <dbReference type="EC" id="2.7.13.3"/>
    </reaction>
</comment>
<dbReference type="RefSeq" id="WP_012064335.1">
    <property type="nucleotide sequence ID" value="NC_009633.1"/>
</dbReference>
<evidence type="ECO:0000256" key="4">
    <source>
        <dbReference type="ARBA" id="ARBA00022679"/>
    </source>
</evidence>
<keyword evidence="9" id="KW-1133">Transmembrane helix</keyword>
<dbReference type="InterPro" id="IPR036890">
    <property type="entry name" value="HATPase_C_sf"/>
</dbReference>
<keyword evidence="9" id="KW-0472">Membrane</keyword>
<feature type="transmembrane region" description="Helical" evidence="9">
    <location>
        <begin position="182"/>
        <end position="203"/>
    </location>
</feature>
<feature type="transmembrane region" description="Helical" evidence="9">
    <location>
        <begin position="72"/>
        <end position="93"/>
    </location>
</feature>
<dbReference type="KEGG" id="amt:Amet_3232"/>
<dbReference type="Gene3D" id="1.20.5.1930">
    <property type="match status" value="1"/>
</dbReference>
<dbReference type="Pfam" id="PF02518">
    <property type="entry name" value="HATPase_c"/>
    <property type="match status" value="1"/>
</dbReference>
<dbReference type="Pfam" id="PF07730">
    <property type="entry name" value="HisKA_3"/>
    <property type="match status" value="1"/>
</dbReference>
<dbReference type="InterPro" id="IPR050482">
    <property type="entry name" value="Sensor_HK_TwoCompSys"/>
</dbReference>
<dbReference type="EMBL" id="CP000724">
    <property type="protein sequence ID" value="ABR49370.1"/>
    <property type="molecule type" value="Genomic_DNA"/>
</dbReference>
<accession>A6TT52</accession>
<keyword evidence="4" id="KW-0808">Transferase</keyword>
<keyword evidence="8" id="KW-0902">Two-component regulatory system</keyword>
<evidence type="ECO:0000256" key="2">
    <source>
        <dbReference type="ARBA" id="ARBA00012438"/>
    </source>
</evidence>
<keyword evidence="5" id="KW-0547">Nucleotide-binding</keyword>
<keyword evidence="9" id="KW-0812">Transmembrane</keyword>
<evidence type="ECO:0000256" key="3">
    <source>
        <dbReference type="ARBA" id="ARBA00022553"/>
    </source>
</evidence>
<feature type="transmembrane region" description="Helical" evidence="9">
    <location>
        <begin position="41"/>
        <end position="60"/>
    </location>
</feature>
<evidence type="ECO:0000313" key="12">
    <source>
        <dbReference type="Proteomes" id="UP000001572"/>
    </source>
</evidence>
<evidence type="ECO:0000259" key="10">
    <source>
        <dbReference type="PROSITE" id="PS50109"/>
    </source>
</evidence>
<dbReference type="SMART" id="SM00387">
    <property type="entry name" value="HATPase_c"/>
    <property type="match status" value="1"/>
</dbReference>
<dbReference type="Gene3D" id="3.30.565.10">
    <property type="entry name" value="Histidine kinase-like ATPase, C-terminal domain"/>
    <property type="match status" value="1"/>
</dbReference>
<dbReference type="GO" id="GO:0005524">
    <property type="term" value="F:ATP binding"/>
    <property type="evidence" value="ECO:0007669"/>
    <property type="project" value="UniProtKB-KW"/>
</dbReference>
<dbReference type="GO" id="GO:0000155">
    <property type="term" value="F:phosphorelay sensor kinase activity"/>
    <property type="evidence" value="ECO:0007669"/>
    <property type="project" value="InterPro"/>
</dbReference>
<dbReference type="InterPro" id="IPR003594">
    <property type="entry name" value="HATPase_dom"/>
</dbReference>
<evidence type="ECO:0000256" key="5">
    <source>
        <dbReference type="ARBA" id="ARBA00022741"/>
    </source>
</evidence>
<feature type="transmembrane region" description="Helical" evidence="9">
    <location>
        <begin position="105"/>
        <end position="123"/>
    </location>
</feature>
<dbReference type="PANTHER" id="PTHR24421:SF10">
    <property type="entry name" value="NITRATE_NITRITE SENSOR PROTEIN NARQ"/>
    <property type="match status" value="1"/>
</dbReference>
<dbReference type="HOGENOM" id="CLU_577355_0_0_9"/>
<dbReference type="EC" id="2.7.13.3" evidence="2"/>
<dbReference type="GO" id="GO:0046983">
    <property type="term" value="F:protein dimerization activity"/>
    <property type="evidence" value="ECO:0007669"/>
    <property type="project" value="InterPro"/>
</dbReference>